<evidence type="ECO:0000256" key="5">
    <source>
        <dbReference type="ARBA" id="ARBA00023237"/>
    </source>
</evidence>
<dbReference type="SUPFAM" id="SSF48452">
    <property type="entry name" value="TPR-like"/>
    <property type="match status" value="1"/>
</dbReference>
<evidence type="ECO:0000256" key="2">
    <source>
        <dbReference type="ARBA" id="ARBA00006275"/>
    </source>
</evidence>
<comment type="subcellular location">
    <subcellularLocation>
        <location evidence="1">Cell outer membrane</location>
    </subcellularLocation>
</comment>
<dbReference type="Pfam" id="PF14322">
    <property type="entry name" value="SusD-like_3"/>
    <property type="match status" value="1"/>
</dbReference>
<name>A0ABW6BJ99_9SPHI</name>
<evidence type="ECO:0000259" key="7">
    <source>
        <dbReference type="Pfam" id="PF14322"/>
    </source>
</evidence>
<dbReference type="PROSITE" id="PS51257">
    <property type="entry name" value="PROKAR_LIPOPROTEIN"/>
    <property type="match status" value="1"/>
</dbReference>
<keyword evidence="5" id="KW-0998">Cell outer membrane</keyword>
<dbReference type="InterPro" id="IPR033985">
    <property type="entry name" value="SusD-like_N"/>
</dbReference>
<keyword evidence="4" id="KW-0472">Membrane</keyword>
<keyword evidence="3" id="KW-0732">Signal</keyword>
<evidence type="ECO:0000313" key="9">
    <source>
        <dbReference type="Proteomes" id="UP001597525"/>
    </source>
</evidence>
<evidence type="ECO:0000259" key="6">
    <source>
        <dbReference type="Pfam" id="PF07980"/>
    </source>
</evidence>
<dbReference type="Proteomes" id="UP001597525">
    <property type="component" value="Unassembled WGS sequence"/>
</dbReference>
<evidence type="ECO:0000256" key="3">
    <source>
        <dbReference type="ARBA" id="ARBA00022729"/>
    </source>
</evidence>
<dbReference type="Pfam" id="PF07980">
    <property type="entry name" value="SusD_RagB"/>
    <property type="match status" value="1"/>
</dbReference>
<gene>
    <name evidence="8" type="ORF">ACFS7Y_15460</name>
</gene>
<dbReference type="CDD" id="cd08977">
    <property type="entry name" value="SusD"/>
    <property type="match status" value="1"/>
</dbReference>
<comment type="caution">
    <text evidence="8">The sequence shown here is derived from an EMBL/GenBank/DDBJ whole genome shotgun (WGS) entry which is preliminary data.</text>
</comment>
<dbReference type="InterPro" id="IPR011990">
    <property type="entry name" value="TPR-like_helical_dom_sf"/>
</dbReference>
<reference evidence="9" key="1">
    <citation type="journal article" date="2019" name="Int. J. Syst. Evol. Microbiol.">
        <title>The Global Catalogue of Microorganisms (GCM) 10K type strain sequencing project: providing services to taxonomists for standard genome sequencing and annotation.</title>
        <authorList>
            <consortium name="The Broad Institute Genomics Platform"/>
            <consortium name="The Broad Institute Genome Sequencing Center for Infectious Disease"/>
            <person name="Wu L."/>
            <person name="Ma J."/>
        </authorList>
    </citation>
    <scope>NUCLEOTIDE SEQUENCE [LARGE SCALE GENOMIC DNA]</scope>
    <source>
        <strain evidence="9">KCTC 22814</strain>
    </source>
</reference>
<evidence type="ECO:0000256" key="1">
    <source>
        <dbReference type="ARBA" id="ARBA00004442"/>
    </source>
</evidence>
<sequence>MKSYLYTVIISCLGLLSCEHYLDISPPNNRLETATVFADSSSAALAISGTYSSIMATSGGLLESQVRIAALQSDELLYTGTSEPIAQFANNSLISDNNMVNNLWSGLYKNIYQVNLIIENVENSITISNTAKSKLIGEGKFLRAFLYFCLTNNWGAVPLVTGTDYRENEKKEQSTSKEVYALIVADLKSAIADLPTKYPTPERVRPTKLVAKAFLARVQLYRKNWREALDLSNELINLGSYPIETELDNTFQKNSTETIWQLFSATSNMFYDTYDGFYLIPSSLTNTTAPIYLLSPDLLASFAADDSRKTTWVGIKPSGPYYFPYKYTTRTRTGNQYTVVFRAAEQLLIRAEANLMMGDIEAAIEDINAIRRRAKISLLPSHLNIADCTAALIEERRRELFCEWGHRWFDLKRLDLATDVLGTIKEENWQVTDTLLPIPQIQLINAPQLVQNEGY</sequence>
<feature type="domain" description="SusD-like N-terminal" evidence="7">
    <location>
        <begin position="85"/>
        <end position="220"/>
    </location>
</feature>
<proteinExistence type="inferred from homology"/>
<comment type="similarity">
    <text evidence="2">Belongs to the SusD family.</text>
</comment>
<dbReference type="EMBL" id="JBHUPB010000010">
    <property type="protein sequence ID" value="MFD2968795.1"/>
    <property type="molecule type" value="Genomic_DNA"/>
</dbReference>
<evidence type="ECO:0000313" key="8">
    <source>
        <dbReference type="EMBL" id="MFD2968795.1"/>
    </source>
</evidence>
<dbReference type="InterPro" id="IPR012944">
    <property type="entry name" value="SusD_RagB_dom"/>
</dbReference>
<evidence type="ECO:0000256" key="4">
    <source>
        <dbReference type="ARBA" id="ARBA00023136"/>
    </source>
</evidence>
<protein>
    <submittedName>
        <fullName evidence="8">RagB/SusD family nutrient uptake outer membrane protein</fullName>
    </submittedName>
</protein>
<keyword evidence="9" id="KW-1185">Reference proteome</keyword>
<dbReference type="RefSeq" id="WP_320184938.1">
    <property type="nucleotide sequence ID" value="NZ_CP138332.1"/>
</dbReference>
<accession>A0ABW6BJ99</accession>
<dbReference type="Gene3D" id="1.25.40.390">
    <property type="match status" value="1"/>
</dbReference>
<feature type="domain" description="RagB/SusD" evidence="6">
    <location>
        <begin position="323"/>
        <end position="455"/>
    </location>
</feature>
<organism evidence="8 9">
    <name type="scientific">Sphingobacterium bambusae</name>
    <dbReference type="NCBI Taxonomy" id="662858"/>
    <lineage>
        <taxon>Bacteria</taxon>
        <taxon>Pseudomonadati</taxon>
        <taxon>Bacteroidota</taxon>
        <taxon>Sphingobacteriia</taxon>
        <taxon>Sphingobacteriales</taxon>
        <taxon>Sphingobacteriaceae</taxon>
        <taxon>Sphingobacterium</taxon>
    </lineage>
</organism>